<evidence type="ECO:0000313" key="2">
    <source>
        <dbReference type="Proteomes" id="UP001362999"/>
    </source>
</evidence>
<proteinExistence type="predicted"/>
<accession>A0AAW0AZB4</accession>
<dbReference type="PANTHER" id="PTHR31912">
    <property type="entry name" value="IP13529P"/>
    <property type="match status" value="1"/>
</dbReference>
<dbReference type="PANTHER" id="PTHR31912:SF34">
    <property type="entry name" value="NOTOCHORD-RELATED PROTEIN"/>
    <property type="match status" value="1"/>
</dbReference>
<comment type="caution">
    <text evidence="1">The sequence shown here is derived from an EMBL/GenBank/DDBJ whole genome shotgun (WGS) entry which is preliminary data.</text>
</comment>
<sequence>MFDTGCGVHFYLDQVAELTDARFVVPFRWIKMNSVMHGDVYTVKFDHEHKAFVSNNIIRISAALLKFNFLDLEHQSRVPEWSARALHPKMPNPLRAIAKGDPFYTIPHWNAYMTNRVLPRELIQHEFYVHFVTTSQQFQKLTQATHSEPICAPDPTSSTGCACYRLIVNTDPSDNPMQAEICSCMGATANHPCRKCGAGGTQEVKVTNEGYHAMFSVEHLLINDVLSQFKKAVDSGRDKAGVPEELKKWVSDHSNDIFNAFLMADEFDPSRDTPIELLHTILLGVLKYLWHVTHTSWTAEQKKLFEIRLQSTNIDGLSVEGLRAAYIVQYANSLIGRQFKALLQIAVFHIYDLVNETVFQAWKALGGLGALLWVPEIDNMTIYCADLHVAIGNFLDAFAEIDPSKMISKVKTHLLTHVPLDVRMFCPLLGAITEAFESFNGVF</sequence>
<dbReference type="AlphaFoldDB" id="A0AAW0AZB4"/>
<organism evidence="1 2">
    <name type="scientific">Favolaschia claudopus</name>
    <dbReference type="NCBI Taxonomy" id="2862362"/>
    <lineage>
        <taxon>Eukaryota</taxon>
        <taxon>Fungi</taxon>
        <taxon>Dikarya</taxon>
        <taxon>Basidiomycota</taxon>
        <taxon>Agaricomycotina</taxon>
        <taxon>Agaricomycetes</taxon>
        <taxon>Agaricomycetidae</taxon>
        <taxon>Agaricales</taxon>
        <taxon>Marasmiineae</taxon>
        <taxon>Mycenaceae</taxon>
        <taxon>Favolaschia</taxon>
    </lineage>
</organism>
<keyword evidence="2" id="KW-1185">Reference proteome</keyword>
<name>A0AAW0AZB4_9AGAR</name>
<gene>
    <name evidence="1" type="ORF">R3P38DRAFT_3320225</name>
</gene>
<dbReference type="EMBL" id="JAWWNJ010000046">
    <property type="protein sequence ID" value="KAK7018537.1"/>
    <property type="molecule type" value="Genomic_DNA"/>
</dbReference>
<reference evidence="1 2" key="1">
    <citation type="journal article" date="2024" name="J Genomics">
        <title>Draft genome sequencing and assembly of Favolaschia claudopus CIRM-BRFM 2984 isolated from oak limbs.</title>
        <authorList>
            <person name="Navarro D."/>
            <person name="Drula E."/>
            <person name="Chaduli D."/>
            <person name="Cazenave R."/>
            <person name="Ahrendt S."/>
            <person name="Wang J."/>
            <person name="Lipzen A."/>
            <person name="Daum C."/>
            <person name="Barry K."/>
            <person name="Grigoriev I.V."/>
            <person name="Favel A."/>
            <person name="Rosso M.N."/>
            <person name="Martin F."/>
        </authorList>
    </citation>
    <scope>NUCLEOTIDE SEQUENCE [LARGE SCALE GENOMIC DNA]</scope>
    <source>
        <strain evidence="1 2">CIRM-BRFM 2984</strain>
    </source>
</reference>
<protein>
    <submittedName>
        <fullName evidence="1">Uncharacterized protein</fullName>
    </submittedName>
</protein>
<evidence type="ECO:0000313" key="1">
    <source>
        <dbReference type="EMBL" id="KAK7018537.1"/>
    </source>
</evidence>
<dbReference type="Proteomes" id="UP001362999">
    <property type="component" value="Unassembled WGS sequence"/>
</dbReference>